<gene>
    <name evidence="6" type="ORF">EQW73_07205</name>
    <name evidence="7" type="ORF">EQW78_00260</name>
</gene>
<evidence type="ECO:0000256" key="3">
    <source>
        <dbReference type="ARBA" id="ARBA00022729"/>
    </source>
</evidence>
<dbReference type="Proteomes" id="UP000289805">
    <property type="component" value="Unassembled WGS sequence"/>
</dbReference>
<dbReference type="EMBL" id="SDJQ01000001">
    <property type="protein sequence ID" value="RXR36635.1"/>
    <property type="molecule type" value="Genomic_DNA"/>
</dbReference>
<evidence type="ECO:0000256" key="1">
    <source>
        <dbReference type="ARBA" id="ARBA00011028"/>
    </source>
</evidence>
<dbReference type="EMBL" id="SDJR01000004">
    <property type="protein sequence ID" value="RXR26133.1"/>
    <property type="molecule type" value="Genomic_DNA"/>
</dbReference>
<dbReference type="Gene3D" id="3.40.50.1980">
    <property type="entry name" value="Nitrogenase molybdenum iron protein domain"/>
    <property type="match status" value="2"/>
</dbReference>
<dbReference type="GO" id="GO:0030001">
    <property type="term" value="P:metal ion transport"/>
    <property type="evidence" value="ECO:0007669"/>
    <property type="project" value="InterPro"/>
</dbReference>
<evidence type="ECO:0000256" key="2">
    <source>
        <dbReference type="ARBA" id="ARBA00022448"/>
    </source>
</evidence>
<name>A0A4V1N5R7_9CELL</name>
<evidence type="ECO:0000313" key="9">
    <source>
        <dbReference type="Proteomes" id="UP000290517"/>
    </source>
</evidence>
<keyword evidence="2" id="KW-0813">Transport</keyword>
<comment type="caution">
    <text evidence="7">The sequence shown here is derived from an EMBL/GenBank/DDBJ whole genome shotgun (WGS) entry which is preliminary data.</text>
</comment>
<dbReference type="STRING" id="1713.GCA_000718325_02152"/>
<feature type="chain" id="PRO_5039555012" evidence="5">
    <location>
        <begin position="20"/>
        <end position="340"/>
    </location>
</feature>
<evidence type="ECO:0000313" key="6">
    <source>
        <dbReference type="EMBL" id="RXR26133.1"/>
    </source>
</evidence>
<keyword evidence="9" id="KW-1185">Reference proteome</keyword>
<dbReference type="GO" id="GO:0046872">
    <property type="term" value="F:metal ion binding"/>
    <property type="evidence" value="ECO:0007669"/>
    <property type="project" value="InterPro"/>
</dbReference>
<accession>A0A4V1N5R7</accession>
<dbReference type="RefSeq" id="WP_030151664.1">
    <property type="nucleotide sequence ID" value="NZ_JOFV01000008.1"/>
</dbReference>
<organism evidence="7 8">
    <name type="scientific">Oerskovia turbata</name>
    <dbReference type="NCBI Taxonomy" id="1713"/>
    <lineage>
        <taxon>Bacteria</taxon>
        <taxon>Bacillati</taxon>
        <taxon>Actinomycetota</taxon>
        <taxon>Actinomycetes</taxon>
        <taxon>Micrococcales</taxon>
        <taxon>Cellulomonadaceae</taxon>
        <taxon>Oerskovia</taxon>
    </lineage>
</organism>
<dbReference type="PANTHER" id="PTHR42953">
    <property type="entry name" value="HIGH-AFFINITY ZINC UPTAKE SYSTEM PROTEIN ZNUA-RELATED"/>
    <property type="match status" value="1"/>
</dbReference>
<dbReference type="SUPFAM" id="SSF53807">
    <property type="entry name" value="Helical backbone' metal receptor"/>
    <property type="match status" value="1"/>
</dbReference>
<dbReference type="InterPro" id="IPR050492">
    <property type="entry name" value="Bact_metal-bind_prot9"/>
</dbReference>
<feature type="signal peptide" evidence="5">
    <location>
        <begin position="1"/>
        <end position="19"/>
    </location>
</feature>
<dbReference type="Pfam" id="PF01297">
    <property type="entry name" value="ZnuA"/>
    <property type="match status" value="1"/>
</dbReference>
<evidence type="ECO:0000256" key="5">
    <source>
        <dbReference type="SAM" id="SignalP"/>
    </source>
</evidence>
<sequence>MPRNLSRSRAALATSVALAAALTLTACGSGGASGGGGSDDTAGGDATGDTQVLASFYPLQFVAERVGGDRVSVSNLTPPAAEPHDLELSPAQARSIGTADLVVYQSGFQAAVDEAVEARDPAHLVDATQAAGLEEHPGESTTAGSGDAEDEHATHDDHADDGHDHSSEGGLDPHFWLDPARLVPVAEQVAAELTAVDPDGADEYAANLDALTADLTALDAEYEAGLASCASPYLVTSHEAFGYLAERYGLEQVGITGIDPEAEPSPARLREVADIIRDHGVTTIFFETLTSPKVTQTLAQDVGVQAAVLDPLEGLSTDGTDYLGVMQTNLEALRTGLTCA</sequence>
<protein>
    <submittedName>
        <fullName evidence="7">Zinc ABC transporter substrate-binding protein</fullName>
    </submittedName>
</protein>
<dbReference type="PROSITE" id="PS51257">
    <property type="entry name" value="PROKAR_LIPOPROTEIN"/>
    <property type="match status" value="1"/>
</dbReference>
<comment type="similarity">
    <text evidence="1">Belongs to the bacterial solute-binding protein 9 family.</text>
</comment>
<feature type="region of interest" description="Disordered" evidence="4">
    <location>
        <begin position="129"/>
        <end position="173"/>
    </location>
</feature>
<dbReference type="InterPro" id="IPR006127">
    <property type="entry name" value="ZnuA-like"/>
</dbReference>
<evidence type="ECO:0000313" key="8">
    <source>
        <dbReference type="Proteomes" id="UP000289805"/>
    </source>
</evidence>
<feature type="compositionally biased region" description="Basic and acidic residues" evidence="4">
    <location>
        <begin position="151"/>
        <end position="167"/>
    </location>
</feature>
<dbReference type="PANTHER" id="PTHR42953:SF3">
    <property type="entry name" value="HIGH-AFFINITY ZINC UPTAKE SYSTEM PROTEIN ZNUA"/>
    <property type="match status" value="1"/>
</dbReference>
<dbReference type="AlphaFoldDB" id="A0A4V1N5R7"/>
<dbReference type="OrthoDB" id="9810636at2"/>
<dbReference type="Proteomes" id="UP000290517">
    <property type="component" value="Unassembled WGS sequence"/>
</dbReference>
<keyword evidence="3 5" id="KW-0732">Signal</keyword>
<proteinExistence type="inferred from homology"/>
<evidence type="ECO:0000313" key="7">
    <source>
        <dbReference type="EMBL" id="RXR36635.1"/>
    </source>
</evidence>
<reference evidence="8 9" key="1">
    <citation type="submission" date="2019-01" db="EMBL/GenBank/DDBJ databases">
        <title>Oerskovia turbata Genome sequencing and assembly.</title>
        <authorList>
            <person name="Dou T."/>
        </authorList>
    </citation>
    <scope>NUCLEOTIDE SEQUENCE [LARGE SCALE GENOMIC DNA]</scope>
    <source>
        <strain evidence="7 8">JCM12123</strain>
        <strain evidence="6 9">JCM3160</strain>
    </source>
</reference>
<evidence type="ECO:0000256" key="4">
    <source>
        <dbReference type="SAM" id="MobiDB-lite"/>
    </source>
</evidence>